<dbReference type="Proteomes" id="UP000429958">
    <property type="component" value="Unassembled WGS sequence"/>
</dbReference>
<dbReference type="RefSeq" id="WP_154472348.1">
    <property type="nucleotide sequence ID" value="NZ_DBEWUL010000133.1"/>
</dbReference>
<organism evidence="1 2">
    <name type="scientific">Clostridium porci</name>
    <dbReference type="NCBI Taxonomy" id="2605778"/>
    <lineage>
        <taxon>Bacteria</taxon>
        <taxon>Bacillati</taxon>
        <taxon>Bacillota</taxon>
        <taxon>Clostridia</taxon>
        <taxon>Eubacteriales</taxon>
        <taxon>Clostridiaceae</taxon>
        <taxon>Clostridium</taxon>
    </lineage>
</organism>
<keyword evidence="2" id="KW-1185">Reference proteome</keyword>
<comment type="caution">
    <text evidence="1">The sequence shown here is derived from an EMBL/GenBank/DDBJ whole genome shotgun (WGS) entry which is preliminary data.</text>
</comment>
<name>A0A7X2NL71_9CLOT</name>
<gene>
    <name evidence="1" type="ORF">FYJ39_10080</name>
</gene>
<proteinExistence type="predicted"/>
<evidence type="ECO:0000313" key="1">
    <source>
        <dbReference type="EMBL" id="MSS36915.1"/>
    </source>
</evidence>
<reference evidence="1 2" key="1">
    <citation type="submission" date="2019-08" db="EMBL/GenBank/DDBJ databases">
        <title>In-depth cultivation of the pig gut microbiome towards novel bacterial diversity and tailored functional studies.</title>
        <authorList>
            <person name="Wylensek D."/>
            <person name="Hitch T.C.A."/>
            <person name="Clavel T."/>
        </authorList>
    </citation>
    <scope>NUCLEOTIDE SEQUENCE [LARGE SCALE GENOMIC DNA]</scope>
    <source>
        <strain evidence="1 2">WCA-389-WT-23D1</strain>
    </source>
</reference>
<evidence type="ECO:0000313" key="2">
    <source>
        <dbReference type="Proteomes" id="UP000429958"/>
    </source>
</evidence>
<dbReference type="EMBL" id="VUMD01000007">
    <property type="protein sequence ID" value="MSS36915.1"/>
    <property type="molecule type" value="Genomic_DNA"/>
</dbReference>
<protein>
    <submittedName>
        <fullName evidence="1">Uncharacterized protein</fullName>
    </submittedName>
</protein>
<sequence>MKLTKREHLLLRLLLLVLIWGLAFRFLFAPSYGSLIYTRQILEEVKQEKAEKDLYLERYPDFEAQWREGKSREGQESFFYQDIEDVFIDRKLQAIAEKAGLQIRRMSIEEPSPMERPKAEAEHLKELPLMERKVTMEVESQDERGMMEFADGMHQEGRSLVISYMDIKRESKTATVSQAGQAGMKGIVEVKFYYEKTK</sequence>
<accession>A0A7X2NL71</accession>
<dbReference type="AlphaFoldDB" id="A0A7X2NL71"/>